<name>A0A8J2JTA9_9HEXA</name>
<evidence type="ECO:0000313" key="5">
    <source>
        <dbReference type="Proteomes" id="UP000708208"/>
    </source>
</evidence>
<protein>
    <submittedName>
        <fullName evidence="4">Uncharacterized protein</fullName>
    </submittedName>
</protein>
<reference evidence="4" key="1">
    <citation type="submission" date="2021-06" db="EMBL/GenBank/DDBJ databases">
        <authorList>
            <person name="Hodson N. C."/>
            <person name="Mongue J. A."/>
            <person name="Jaron S. K."/>
        </authorList>
    </citation>
    <scope>NUCLEOTIDE SEQUENCE</scope>
</reference>
<dbReference type="EMBL" id="CAJVCH010098635">
    <property type="protein sequence ID" value="CAG7723383.1"/>
    <property type="molecule type" value="Genomic_DNA"/>
</dbReference>
<evidence type="ECO:0000259" key="2">
    <source>
        <dbReference type="PROSITE" id="PS51898"/>
    </source>
</evidence>
<dbReference type="InterPro" id="IPR044068">
    <property type="entry name" value="CB"/>
</dbReference>
<dbReference type="PROSITE" id="PS51898">
    <property type="entry name" value="TYR_RECOMBINASE"/>
    <property type="match status" value="1"/>
</dbReference>
<feature type="region of interest" description="Disordered" evidence="1">
    <location>
        <begin position="337"/>
        <end position="367"/>
    </location>
</feature>
<keyword evidence="5" id="KW-1185">Reference proteome</keyword>
<dbReference type="AlphaFoldDB" id="A0A8J2JTA9"/>
<dbReference type="OrthoDB" id="6083831at2759"/>
<dbReference type="PROSITE" id="PS51900">
    <property type="entry name" value="CB"/>
    <property type="match status" value="1"/>
</dbReference>
<dbReference type="GO" id="GO:0003677">
    <property type="term" value="F:DNA binding"/>
    <property type="evidence" value="ECO:0007669"/>
    <property type="project" value="InterPro"/>
</dbReference>
<dbReference type="GO" id="GO:0006310">
    <property type="term" value="P:DNA recombination"/>
    <property type="evidence" value="ECO:0007669"/>
    <property type="project" value="InterPro"/>
</dbReference>
<dbReference type="InterPro" id="IPR002104">
    <property type="entry name" value="Integrase_catalytic"/>
</dbReference>
<evidence type="ECO:0000256" key="1">
    <source>
        <dbReference type="SAM" id="MobiDB-lite"/>
    </source>
</evidence>
<dbReference type="PANTHER" id="PTHR35617">
    <property type="entry name" value="PHAGE_INTEGRASE DOMAIN-CONTAINING PROTEIN"/>
    <property type="match status" value="1"/>
</dbReference>
<evidence type="ECO:0000259" key="3">
    <source>
        <dbReference type="PROSITE" id="PS51900"/>
    </source>
</evidence>
<dbReference type="GO" id="GO:0015074">
    <property type="term" value="P:DNA integration"/>
    <property type="evidence" value="ECO:0007669"/>
    <property type="project" value="InterPro"/>
</dbReference>
<gene>
    <name evidence="4" type="ORF">AFUS01_LOCUS12473</name>
</gene>
<evidence type="ECO:0000313" key="4">
    <source>
        <dbReference type="EMBL" id="CAG7723383.1"/>
    </source>
</evidence>
<accession>A0A8J2JTA9</accession>
<feature type="domain" description="Core-binding (CB)" evidence="3">
    <location>
        <begin position="369"/>
        <end position="454"/>
    </location>
</feature>
<feature type="region of interest" description="Disordered" evidence="1">
    <location>
        <begin position="94"/>
        <end position="121"/>
    </location>
</feature>
<dbReference type="Proteomes" id="UP000708208">
    <property type="component" value="Unassembled WGS sequence"/>
</dbReference>
<dbReference type="PANTHER" id="PTHR35617:SF3">
    <property type="entry name" value="CORE-BINDING (CB) DOMAIN-CONTAINING PROTEIN"/>
    <property type="match status" value="1"/>
</dbReference>
<proteinExistence type="predicted"/>
<feature type="compositionally biased region" description="Low complexity" evidence="1">
    <location>
        <begin position="349"/>
        <end position="361"/>
    </location>
</feature>
<organism evidence="4 5">
    <name type="scientific">Allacma fusca</name>
    <dbReference type="NCBI Taxonomy" id="39272"/>
    <lineage>
        <taxon>Eukaryota</taxon>
        <taxon>Metazoa</taxon>
        <taxon>Ecdysozoa</taxon>
        <taxon>Arthropoda</taxon>
        <taxon>Hexapoda</taxon>
        <taxon>Collembola</taxon>
        <taxon>Symphypleona</taxon>
        <taxon>Sminthuridae</taxon>
        <taxon>Allacma</taxon>
    </lineage>
</organism>
<feature type="domain" description="Tyr recombinase" evidence="2">
    <location>
        <begin position="480"/>
        <end position="682"/>
    </location>
</feature>
<sequence>AQAILERRKLILGAIHPNLAGFASRENADADSTHLFGDDHRVKIREAIELNKELNQFARSVPSAKRGRFFNTYGGTSTSQQPRFHSFQQRRFSFPPRGGHQHYRPQSSRGHTRRPGIHSLPAVVPNPIPEIRRLKSYLGFWHSFTTDPWILDCVQGYKLPFKQIPSPNLFPPPIPIPADKISQVNLEVLKLLRKGAIEESLHPYFVSPIFVVPKKSGGLRPIINLKKLNKYIVINHFKLEKIQLVKDLLSQNMWMAKIDLEDAYFSISIHETHQVGSQDHSVYTGKVGTYMVDRQHRQSPTFTFPSRPCSGNYRIGFFQHRLGSPVWLTNHRSSITVSTRPAPEHPKRLPSLSESEPSTTSGMANFRGPCDAPPLSNRTTELMSASIRKGTQKSYRSAWKSFCDWCELQKHDPLSASVPIVLNYLAYLEEIKKLSYRTINVHRSALSFHISGGNTQKIGHHPDVLKLMKGIFNSNPPFPRYSHTWDVDTVVSYISSLPPNDDLSLRTLSFKFVALCALSNADRSSDIKALDLSTLIYRPEGALFRFSSLRKTSRPGRLHDSFYPSFPANPNICVVHTLKAYIHRTQPLRSSSLLIISYTKPHKPVSSSTIARWILNVLNSSGIDTSIFKAHSTRGSATTSAKLKGVSLSEIQACADWTSSSTFTKFYYRPKFSSVFAHAVLNSKGIALNVAMVII</sequence>
<feature type="non-terminal residue" evidence="4">
    <location>
        <position position="1"/>
    </location>
</feature>
<comment type="caution">
    <text evidence="4">The sequence shown here is derived from an EMBL/GenBank/DDBJ whole genome shotgun (WGS) entry which is preliminary data.</text>
</comment>